<dbReference type="GO" id="GO:0009277">
    <property type="term" value="C:fungal-type cell wall"/>
    <property type="evidence" value="ECO:0007669"/>
    <property type="project" value="TreeGrafter"/>
</dbReference>
<evidence type="ECO:0000256" key="17">
    <source>
        <dbReference type="SAM" id="SignalP"/>
    </source>
</evidence>
<evidence type="ECO:0000256" key="10">
    <source>
        <dbReference type="ARBA" id="ARBA00023136"/>
    </source>
</evidence>
<evidence type="ECO:0000256" key="12">
    <source>
        <dbReference type="ARBA" id="ARBA00023295"/>
    </source>
</evidence>
<dbReference type="EMBL" id="KN847336">
    <property type="protein sequence ID" value="KIW42734.1"/>
    <property type="molecule type" value="Genomic_DNA"/>
</dbReference>
<dbReference type="RefSeq" id="XP_016262950.1">
    <property type="nucleotide sequence ID" value="XM_016407346.1"/>
</dbReference>
<evidence type="ECO:0000256" key="3">
    <source>
        <dbReference type="ARBA" id="ARBA00004370"/>
    </source>
</evidence>
<evidence type="ECO:0000256" key="7">
    <source>
        <dbReference type="ARBA" id="ARBA00022679"/>
    </source>
</evidence>
<dbReference type="Proteomes" id="UP000053342">
    <property type="component" value="Unassembled WGS sequence"/>
</dbReference>
<organism evidence="19 20">
    <name type="scientific">Exophiala oligosperma</name>
    <dbReference type="NCBI Taxonomy" id="215243"/>
    <lineage>
        <taxon>Eukaryota</taxon>
        <taxon>Fungi</taxon>
        <taxon>Dikarya</taxon>
        <taxon>Ascomycota</taxon>
        <taxon>Pezizomycotina</taxon>
        <taxon>Eurotiomycetes</taxon>
        <taxon>Chaetothyriomycetidae</taxon>
        <taxon>Chaetothyriales</taxon>
        <taxon>Herpotrichiellaceae</taxon>
        <taxon>Exophiala</taxon>
    </lineage>
</organism>
<keyword evidence="8 17" id="KW-0732">Signal</keyword>
<dbReference type="GO" id="GO:0031505">
    <property type="term" value="P:fungal-type cell wall organization"/>
    <property type="evidence" value="ECO:0007669"/>
    <property type="project" value="TreeGrafter"/>
</dbReference>
<dbReference type="EC" id="3.2.1.14" evidence="4"/>
<keyword evidence="6" id="KW-0328">Glycosyltransferase</keyword>
<accession>A0A0D2E4K2</accession>
<keyword evidence="20" id="KW-1185">Reference proteome</keyword>
<dbReference type="GO" id="GO:0016020">
    <property type="term" value="C:membrane"/>
    <property type="evidence" value="ECO:0007669"/>
    <property type="project" value="UniProtKB-SubCell"/>
</dbReference>
<dbReference type="GO" id="GO:0005975">
    <property type="term" value="P:carbohydrate metabolic process"/>
    <property type="evidence" value="ECO:0007669"/>
    <property type="project" value="InterPro"/>
</dbReference>
<dbReference type="InterPro" id="IPR050546">
    <property type="entry name" value="Glycosyl_Hydrlase_16"/>
</dbReference>
<keyword evidence="16" id="KW-0812">Transmembrane</keyword>
<evidence type="ECO:0000256" key="9">
    <source>
        <dbReference type="ARBA" id="ARBA00022801"/>
    </source>
</evidence>
<evidence type="ECO:0000256" key="16">
    <source>
        <dbReference type="SAM" id="Phobius"/>
    </source>
</evidence>
<gene>
    <name evidence="19" type="ORF">PV06_06251</name>
</gene>
<feature type="signal peptide" evidence="17">
    <location>
        <begin position="1"/>
        <end position="20"/>
    </location>
</feature>
<evidence type="ECO:0000256" key="1">
    <source>
        <dbReference type="ARBA" id="ARBA00000822"/>
    </source>
</evidence>
<dbReference type="InterPro" id="IPR000757">
    <property type="entry name" value="Beta-glucanase-like"/>
</dbReference>
<dbReference type="VEuPathDB" id="FungiDB:PV06_06251"/>
<keyword evidence="5" id="KW-0964">Secreted</keyword>
<feature type="transmembrane region" description="Helical" evidence="16">
    <location>
        <begin position="300"/>
        <end position="322"/>
    </location>
</feature>
<keyword evidence="9" id="KW-0378">Hydrolase</keyword>
<feature type="domain" description="GH16" evidence="18">
    <location>
        <begin position="27"/>
        <end position="239"/>
    </location>
</feature>
<comment type="similarity">
    <text evidence="14">Belongs to the glycosyl hydrolase 16 family. CRH1 subfamily.</text>
</comment>
<evidence type="ECO:0000256" key="13">
    <source>
        <dbReference type="ARBA" id="ARBA00023316"/>
    </source>
</evidence>
<dbReference type="GeneID" id="27358325"/>
<dbReference type="Gene3D" id="2.60.120.200">
    <property type="match status" value="1"/>
</dbReference>
<evidence type="ECO:0000256" key="14">
    <source>
        <dbReference type="ARBA" id="ARBA00038074"/>
    </source>
</evidence>
<dbReference type="GO" id="GO:0008843">
    <property type="term" value="F:endochitinase activity"/>
    <property type="evidence" value="ECO:0007669"/>
    <property type="project" value="UniProtKB-EC"/>
</dbReference>
<evidence type="ECO:0000259" key="18">
    <source>
        <dbReference type="PROSITE" id="PS51762"/>
    </source>
</evidence>
<dbReference type="PROSITE" id="PS51762">
    <property type="entry name" value="GH16_2"/>
    <property type="match status" value="1"/>
</dbReference>
<evidence type="ECO:0000256" key="4">
    <source>
        <dbReference type="ARBA" id="ARBA00012729"/>
    </source>
</evidence>
<evidence type="ECO:0000256" key="15">
    <source>
        <dbReference type="ARBA" id="ARBA00093308"/>
    </source>
</evidence>
<comment type="catalytic activity">
    <reaction evidence="1">
        <text>Random endo-hydrolysis of N-acetyl-beta-D-glucosaminide (1-&gt;4)-beta-linkages in chitin and chitodextrins.</text>
        <dbReference type="EC" id="3.2.1.14"/>
    </reaction>
</comment>
<keyword evidence="12" id="KW-0326">Glycosidase</keyword>
<name>A0A0D2E4K2_9EURO</name>
<keyword evidence="5" id="KW-0134">Cell wall</keyword>
<evidence type="ECO:0000256" key="5">
    <source>
        <dbReference type="ARBA" id="ARBA00022512"/>
    </source>
</evidence>
<dbReference type="HOGENOM" id="CLU_027506_1_1_1"/>
<dbReference type="STRING" id="215243.A0A0D2E4K2"/>
<dbReference type="OrthoDB" id="4781at2759"/>
<feature type="chain" id="PRO_5002240964" description="chitinase" evidence="17">
    <location>
        <begin position="21"/>
        <end position="420"/>
    </location>
</feature>
<dbReference type="Pfam" id="PF00722">
    <property type="entry name" value="Glyco_hydro_16"/>
    <property type="match status" value="1"/>
</dbReference>
<dbReference type="SUPFAM" id="SSF49899">
    <property type="entry name" value="Concanavalin A-like lectins/glucanases"/>
    <property type="match status" value="1"/>
</dbReference>
<protein>
    <recommendedName>
        <fullName evidence="4">chitinase</fullName>
        <ecNumber evidence="4">3.2.1.14</ecNumber>
    </recommendedName>
</protein>
<evidence type="ECO:0000256" key="2">
    <source>
        <dbReference type="ARBA" id="ARBA00004191"/>
    </source>
</evidence>
<comment type="function">
    <text evidence="15">Dual chitinase/transglycosylase that plays a role in cell wall architecture. Chitinase and transglycosylase activities are coupled. Required for the polysaccharide cross-linking at the septa and the cell wall. More specifically, transfers chitin to 1,6-beta-glucan in the cell wall.</text>
</comment>
<dbReference type="GO" id="GO:0016757">
    <property type="term" value="F:glycosyltransferase activity"/>
    <property type="evidence" value="ECO:0007669"/>
    <property type="project" value="UniProtKB-KW"/>
</dbReference>
<comment type="subcellular location">
    <subcellularLocation>
        <location evidence="3">Membrane</location>
    </subcellularLocation>
    <subcellularLocation>
        <location evidence="2">Secreted</location>
        <location evidence="2">Cell wall</location>
    </subcellularLocation>
</comment>
<evidence type="ECO:0000256" key="6">
    <source>
        <dbReference type="ARBA" id="ARBA00022676"/>
    </source>
</evidence>
<dbReference type="FunFam" id="2.60.120.200:FF:000152">
    <property type="entry name" value="Cell wall glucanase"/>
    <property type="match status" value="1"/>
</dbReference>
<dbReference type="AlphaFoldDB" id="A0A0D2E4K2"/>
<evidence type="ECO:0000313" key="20">
    <source>
        <dbReference type="Proteomes" id="UP000053342"/>
    </source>
</evidence>
<keyword evidence="13" id="KW-0961">Cell wall biogenesis/degradation</keyword>
<dbReference type="CDD" id="cd02183">
    <property type="entry name" value="GH16_fungal_CRH1_transglycosylase"/>
    <property type="match status" value="1"/>
</dbReference>
<reference evidence="19 20" key="1">
    <citation type="submission" date="2015-01" db="EMBL/GenBank/DDBJ databases">
        <title>The Genome Sequence of Exophiala oligosperma CBS72588.</title>
        <authorList>
            <consortium name="The Broad Institute Genomics Platform"/>
            <person name="Cuomo C."/>
            <person name="de Hoog S."/>
            <person name="Gorbushina A."/>
            <person name="Stielow B."/>
            <person name="Teixiera M."/>
            <person name="Abouelleil A."/>
            <person name="Chapman S.B."/>
            <person name="Priest M."/>
            <person name="Young S.K."/>
            <person name="Wortman J."/>
            <person name="Nusbaum C."/>
            <person name="Birren B."/>
        </authorList>
    </citation>
    <scope>NUCLEOTIDE SEQUENCE [LARGE SCALE GENOMIC DNA]</scope>
    <source>
        <strain evidence="19 20">CBS 72588</strain>
    </source>
</reference>
<proteinExistence type="inferred from homology"/>
<keyword evidence="10 16" id="KW-0472">Membrane</keyword>
<keyword evidence="7" id="KW-0808">Transferase</keyword>
<evidence type="ECO:0000256" key="11">
    <source>
        <dbReference type="ARBA" id="ARBA00023180"/>
    </source>
</evidence>
<dbReference type="PANTHER" id="PTHR10963:SF27">
    <property type="entry name" value="GLYCOSIDASE-RELATED"/>
    <property type="match status" value="1"/>
</dbReference>
<sequence length="420" mass="46316">MYLSKTVSLTVLSLLSSAFAQTYTSCNPMEKECPPDTALGVNNYTIDFTKSIMTDRVWNWTAGSADYGDQGAEFTIAKRGDAPTVQTNFYLFFGQVEVWLKAAPGKGVVSSIVLESNDLDEVDWEWIGPNNTYVQTNYFGKGNTTTYDRSRIHEVDDAQGKFHNYTVDWSAEKLEWFIDGQSIRVLNYADANGGHNFPQTPCNVRLGIWAGGDPKNPQGTIDWAGGEIDYSKSYTMNVQSVRVHDASTGTQYVYGDRSGSWESIKVLNDTKPLKLDGENSSSTSQTVKQKWNGLAPTTKYIIGGVVGGVALLAIAIFTFCCVRQRRAGKHEKLIEDAKYEKNAAEVLAYRADMSRMRNEMYKQQAQVHVSPMVGGGMGATLQHQQSQPMMAGMRSPSPGYGYAQGGGGGMNSYGRGYQKY</sequence>
<evidence type="ECO:0000256" key="8">
    <source>
        <dbReference type="ARBA" id="ARBA00022729"/>
    </source>
</evidence>
<evidence type="ECO:0000313" key="19">
    <source>
        <dbReference type="EMBL" id="KIW42734.1"/>
    </source>
</evidence>
<keyword evidence="11" id="KW-0325">Glycoprotein</keyword>
<keyword evidence="16" id="KW-1133">Transmembrane helix</keyword>
<dbReference type="PANTHER" id="PTHR10963">
    <property type="entry name" value="GLYCOSYL HYDROLASE-RELATED"/>
    <property type="match status" value="1"/>
</dbReference>
<dbReference type="InterPro" id="IPR013320">
    <property type="entry name" value="ConA-like_dom_sf"/>
</dbReference>